<dbReference type="HOGENOM" id="CLU_016063_0_0_1"/>
<evidence type="ECO:0000256" key="1">
    <source>
        <dbReference type="SAM" id="MobiDB-lite"/>
    </source>
</evidence>
<dbReference type="AlphaFoldDB" id="Q5B386"/>
<organism evidence="2 3">
    <name type="scientific">Emericella nidulans (strain FGSC A4 / ATCC 38163 / CBS 112.46 / NRRL 194 / M139)</name>
    <name type="common">Aspergillus nidulans</name>
    <dbReference type="NCBI Taxonomy" id="227321"/>
    <lineage>
        <taxon>Eukaryota</taxon>
        <taxon>Fungi</taxon>
        <taxon>Dikarya</taxon>
        <taxon>Ascomycota</taxon>
        <taxon>Pezizomycotina</taxon>
        <taxon>Eurotiomycetes</taxon>
        <taxon>Eurotiomycetidae</taxon>
        <taxon>Eurotiales</taxon>
        <taxon>Aspergillaceae</taxon>
        <taxon>Aspergillus</taxon>
        <taxon>Aspergillus subgen. Nidulantes</taxon>
    </lineage>
</organism>
<feature type="region of interest" description="Disordered" evidence="1">
    <location>
        <begin position="78"/>
        <end position="97"/>
    </location>
</feature>
<dbReference type="KEGG" id="ani:ANIA_04994"/>
<dbReference type="Gene3D" id="1.25.40.10">
    <property type="entry name" value="Tetratricopeptide repeat domain"/>
    <property type="match status" value="1"/>
</dbReference>
<dbReference type="OrthoDB" id="72441at2759"/>
<dbReference type="eggNOG" id="ENOG502S5GM">
    <property type="taxonomic scope" value="Eukaryota"/>
</dbReference>
<feature type="compositionally biased region" description="Basic and acidic residues" evidence="1">
    <location>
        <begin position="15"/>
        <end position="24"/>
    </location>
</feature>
<dbReference type="InterPro" id="IPR011990">
    <property type="entry name" value="TPR-like_helical_dom_sf"/>
</dbReference>
<dbReference type="InParanoid" id="Q5B386"/>
<feature type="region of interest" description="Disordered" evidence="1">
    <location>
        <begin position="1"/>
        <end position="33"/>
    </location>
</feature>
<accession>Q5B386</accession>
<protein>
    <submittedName>
        <fullName evidence="2">Uncharacterized protein</fullName>
    </submittedName>
</protein>
<dbReference type="RefSeq" id="XP_662598.1">
    <property type="nucleotide sequence ID" value="XM_657506.1"/>
</dbReference>
<evidence type="ECO:0000313" key="2">
    <source>
        <dbReference type="EMBL" id="CBF76322.1"/>
    </source>
</evidence>
<dbReference type="OMA" id="WRARAYN"/>
<name>Q5B386_EMENI</name>
<dbReference type="Proteomes" id="UP000000560">
    <property type="component" value="Chromosome III"/>
</dbReference>
<dbReference type="EMBL" id="BN001303">
    <property type="protein sequence ID" value="CBF76322.1"/>
    <property type="molecule type" value="Genomic_DNA"/>
</dbReference>
<gene>
    <name evidence="2" type="ORF">ANIA_04994</name>
</gene>
<accession>C8V8N3</accession>
<feature type="compositionally biased region" description="Basic residues" evidence="1">
    <location>
        <begin position="82"/>
        <end position="95"/>
    </location>
</feature>
<keyword evidence="3" id="KW-1185">Reference proteome</keyword>
<reference evidence="3" key="2">
    <citation type="journal article" date="2009" name="Fungal Genet. Biol.">
        <title>The 2008 update of the Aspergillus nidulans genome annotation: a community effort.</title>
        <authorList>
            <person name="Wortman J.R."/>
            <person name="Gilsenan J.M."/>
            <person name="Joardar V."/>
            <person name="Deegan J."/>
            <person name="Clutterbuck J."/>
            <person name="Andersen M.R."/>
            <person name="Archer D."/>
            <person name="Bencina M."/>
            <person name="Braus G."/>
            <person name="Coutinho P."/>
            <person name="von Dohren H."/>
            <person name="Doonan J."/>
            <person name="Driessen A.J."/>
            <person name="Durek P."/>
            <person name="Espeso E."/>
            <person name="Fekete E."/>
            <person name="Flipphi M."/>
            <person name="Estrada C.G."/>
            <person name="Geysens S."/>
            <person name="Goldman G."/>
            <person name="de Groot P.W."/>
            <person name="Hansen K."/>
            <person name="Harris S.D."/>
            <person name="Heinekamp T."/>
            <person name="Helmstaedt K."/>
            <person name="Henrissat B."/>
            <person name="Hofmann G."/>
            <person name="Homan T."/>
            <person name="Horio T."/>
            <person name="Horiuchi H."/>
            <person name="James S."/>
            <person name="Jones M."/>
            <person name="Karaffa L."/>
            <person name="Karanyi Z."/>
            <person name="Kato M."/>
            <person name="Keller N."/>
            <person name="Kelly D.E."/>
            <person name="Kiel J.A."/>
            <person name="Kim J.M."/>
            <person name="van der Klei I.J."/>
            <person name="Klis F.M."/>
            <person name="Kovalchuk A."/>
            <person name="Krasevec N."/>
            <person name="Kubicek C.P."/>
            <person name="Liu B."/>
            <person name="Maccabe A."/>
            <person name="Meyer V."/>
            <person name="Mirabito P."/>
            <person name="Miskei M."/>
            <person name="Mos M."/>
            <person name="Mullins J."/>
            <person name="Nelson D.R."/>
            <person name="Nielsen J."/>
            <person name="Oakley B.R."/>
            <person name="Osmani S.A."/>
            <person name="Pakula T."/>
            <person name="Paszewski A."/>
            <person name="Paulsen I."/>
            <person name="Pilsyk S."/>
            <person name="Pocsi I."/>
            <person name="Punt P.J."/>
            <person name="Ram A.F."/>
            <person name="Ren Q."/>
            <person name="Robellet X."/>
            <person name="Robson G."/>
            <person name="Seiboth B."/>
            <person name="van Solingen P."/>
            <person name="Specht T."/>
            <person name="Sun J."/>
            <person name="Taheri-Talesh N."/>
            <person name="Takeshita N."/>
            <person name="Ussery D."/>
            <person name="vanKuyk P.A."/>
            <person name="Visser H."/>
            <person name="van de Vondervoort P.J."/>
            <person name="de Vries R.P."/>
            <person name="Walton J."/>
            <person name="Xiang X."/>
            <person name="Xiong Y."/>
            <person name="Zeng A.P."/>
            <person name="Brandt B.W."/>
            <person name="Cornell M.J."/>
            <person name="van den Hondel C.A."/>
            <person name="Visser J."/>
            <person name="Oliver S.G."/>
            <person name="Turner G."/>
        </authorList>
    </citation>
    <scope>GENOME REANNOTATION</scope>
    <source>
        <strain evidence="3">FGSC A4 / ATCC 38163 / CBS 112.46 / NRRL 194 / M139</strain>
    </source>
</reference>
<dbReference type="GeneID" id="2872790"/>
<sequence length="715" mass="81846">MSTTQTDAADIAKSSSEEEHRKVDGGTGSESDADSKLKFIRDFWEKYAERKLPAPSWIAARNGMHKSRALVRPLRRSVGPGRKIRRNARDPRRHGSSLYHKTVRLLESAEKRATDKSGFARPNFYSASLVDNPDVQSKEILIPDETVAFFAGVLEKFSQSENIWFMRLHGGCRVHILPTTESSGQDRKVVISGSPRAVEVTIQRIMVVKKRQERGDPLVDIQKPPLPILRSHLALGENGRTVTSMNAVRGVWGYVSRPGADFDTLVASWPSLTTVRQFAEHVEQLTKSERSPGHHTPHRQRVAMALRDLFSHADKEHLISTLALNTAVTYLLKQHYRDFVRGILNRAGHVATTETFNIILKSVARNQNIVSFRTVVVVMRRLRIAPDARTWLAFLDSLVSPLNKAHLVRVLERKGYLQDRSIVRTLLQVMVKDLFKAHLRDGRTVREFFYKTIMVAGSNWFPPSLIKQMFTVTVQLRNVHAMQELLKVCKENQLQLPSAVAYEVIHLFPQDTFSAVHYVLQCLDSPHAELDKETYEQLFVNAFQNKHFNICRVLWRYACMNESTTKPMRSTLNFLLTQNKASNRFSEWDQRWWTTAGKVIAGVCLHLPKYPLKDDLLRVIPPEFHDSPLSAFVNSGTVEGKERARQRTAAKAIVRHDYQIGAWYRPKYSVTHMLEAALALDKEWGSVPRPANWFLQNALDIPIELDLRKRKRHKR</sequence>
<reference evidence="3" key="1">
    <citation type="journal article" date="2005" name="Nature">
        <title>Sequencing of Aspergillus nidulans and comparative analysis with A. fumigatus and A. oryzae.</title>
        <authorList>
            <person name="Galagan J.E."/>
            <person name="Calvo S.E."/>
            <person name="Cuomo C."/>
            <person name="Ma L.J."/>
            <person name="Wortman J.R."/>
            <person name="Batzoglou S."/>
            <person name="Lee S.I."/>
            <person name="Basturkmen M."/>
            <person name="Spevak C.C."/>
            <person name="Clutterbuck J."/>
            <person name="Kapitonov V."/>
            <person name="Jurka J."/>
            <person name="Scazzocchio C."/>
            <person name="Farman M."/>
            <person name="Butler J."/>
            <person name="Purcell S."/>
            <person name="Harris S."/>
            <person name="Braus G.H."/>
            <person name="Draht O."/>
            <person name="Busch S."/>
            <person name="D'Enfert C."/>
            <person name="Bouchier C."/>
            <person name="Goldman G.H."/>
            <person name="Bell-Pedersen D."/>
            <person name="Griffiths-Jones S."/>
            <person name="Doonan J.H."/>
            <person name="Yu J."/>
            <person name="Vienken K."/>
            <person name="Pain A."/>
            <person name="Freitag M."/>
            <person name="Selker E.U."/>
            <person name="Archer D.B."/>
            <person name="Penalva M.A."/>
            <person name="Oakley B.R."/>
            <person name="Momany M."/>
            <person name="Tanaka T."/>
            <person name="Kumagai T."/>
            <person name="Asai K."/>
            <person name="Machida M."/>
            <person name="Nierman W.C."/>
            <person name="Denning D.W."/>
            <person name="Caddick M."/>
            <person name="Hynes M."/>
            <person name="Paoletti M."/>
            <person name="Fischer R."/>
            <person name="Miller B."/>
            <person name="Dyer P."/>
            <person name="Sachs M.S."/>
            <person name="Osmani S.A."/>
            <person name="Birren B.W."/>
        </authorList>
    </citation>
    <scope>NUCLEOTIDE SEQUENCE [LARGE SCALE GENOMIC DNA]</scope>
    <source>
        <strain evidence="3">FGSC A4 / ATCC 38163 / CBS 112.46 / NRRL 194 / M139</strain>
    </source>
</reference>
<evidence type="ECO:0000313" key="3">
    <source>
        <dbReference type="Proteomes" id="UP000000560"/>
    </source>
</evidence>
<dbReference type="CDD" id="cd00105">
    <property type="entry name" value="KH-I"/>
    <property type="match status" value="1"/>
</dbReference>
<dbReference type="STRING" id="227321.Q5B386"/>
<proteinExistence type="predicted"/>